<dbReference type="Pfam" id="PF00563">
    <property type="entry name" value="EAL"/>
    <property type="match status" value="1"/>
</dbReference>
<reference evidence="8" key="1">
    <citation type="submission" date="2017-04" db="EMBL/GenBank/DDBJ databases">
        <authorList>
            <person name="Varghese N."/>
            <person name="Submissions S."/>
        </authorList>
    </citation>
    <scope>NUCLEOTIDE SEQUENCE [LARGE SCALE GENOMIC DNA]</scope>
</reference>
<dbReference type="PROSITE" id="PS50883">
    <property type="entry name" value="EAL"/>
    <property type="match status" value="1"/>
</dbReference>
<dbReference type="Gene3D" id="3.20.20.450">
    <property type="entry name" value="EAL domain"/>
    <property type="match status" value="1"/>
</dbReference>
<proteinExistence type="predicted"/>
<evidence type="ECO:0000256" key="3">
    <source>
        <dbReference type="PROSITE-ProRule" id="PRU00169"/>
    </source>
</evidence>
<accession>A0A1Y6G228</accession>
<evidence type="ECO:0000259" key="6">
    <source>
        <dbReference type="PROSITE" id="PS50887"/>
    </source>
</evidence>
<keyword evidence="2" id="KW-0418">Kinase</keyword>
<dbReference type="InterPro" id="IPR011006">
    <property type="entry name" value="CheY-like_superfamily"/>
</dbReference>
<dbReference type="InterPro" id="IPR035919">
    <property type="entry name" value="EAL_sf"/>
</dbReference>
<dbReference type="Gene3D" id="3.40.50.2300">
    <property type="match status" value="1"/>
</dbReference>
<dbReference type="CDD" id="cd01948">
    <property type="entry name" value="EAL"/>
    <property type="match status" value="1"/>
</dbReference>
<dbReference type="SMART" id="SM00065">
    <property type="entry name" value="GAF"/>
    <property type="match status" value="1"/>
</dbReference>
<dbReference type="OrthoDB" id="9812358at2"/>
<evidence type="ECO:0000259" key="4">
    <source>
        <dbReference type="PROSITE" id="PS50110"/>
    </source>
</evidence>
<dbReference type="Gene3D" id="3.30.450.40">
    <property type="match status" value="1"/>
</dbReference>
<feature type="domain" description="GGDEF" evidence="6">
    <location>
        <begin position="599"/>
        <end position="725"/>
    </location>
</feature>
<feature type="domain" description="Response regulatory" evidence="4">
    <location>
        <begin position="5"/>
        <end position="124"/>
    </location>
</feature>
<protein>
    <submittedName>
        <fullName evidence="7">Diguanylate cyclase (GGDEF) domain-containing protein</fullName>
    </submittedName>
</protein>
<evidence type="ECO:0000256" key="1">
    <source>
        <dbReference type="ARBA" id="ARBA00022679"/>
    </source>
</evidence>
<sequence length="725" mass="81933">MNAHKLLIIDDDELVGQTLKSIAEQCGFNVIFTDTALAFYEQLTLFEPDLIMVDLIMPDTDGVELIKRLADINHKAKLIIISGAGKRVVNSSALSAQEHGLEIAGLLNKPFRAAEVRQILTDFVKRDRRHSSLPKEETLQEKNQWFPSAEDLQHALDNDLIDVHFQPKISCDSHLLIGFEVLARWQDETHGAVLPDYFIQLAERSHQIDTLTHQVYEQAMTWFARLSKVVNPNQSMTLVMEPENLTMAINISVVNLQNRNLPEELTESCVQHGIKPEQVILEVTETTAMDNPTEMLDILTRLRIKGFGLAIDDFGTGYSSLAQLARLPFSELKIDRSFVMTGDSSLESKAVIKSVVDLAKSLGLTSIAEGVETDSMRTYLHSIGCDILQGFAIAQPMTGEDSEVWIQNYYQSMEQQRIQALQSLSILDTPEEYRFDRITRLAKRLFNVPISLISFVDVERQWFKSHPDFDAPETSREVSFCAHALGYQDVFVVNDAQAHPRFKDNALVLDTENPVNFYAGCPLQLKSGDRIGTLCLIDHKARNFSDQEKVVLKQLAFLVEEELQADEYQDIDHLTRLFNRAAFEHRARSMLKIAERSQLGIYLLLIDIDDFREFNEVYGHGAGDKALVTIADALRNCFRQSDIIGRFSGDEFSVLMINRHDEHPIEVQQIVERFLHDINLAINESIATGSLKLSVSIGMASATDGPTFGYSKLLYDAEHALHHRD</sequence>
<dbReference type="SUPFAM" id="SSF55781">
    <property type="entry name" value="GAF domain-like"/>
    <property type="match status" value="1"/>
</dbReference>
<dbReference type="GO" id="GO:0000160">
    <property type="term" value="P:phosphorelay signal transduction system"/>
    <property type="evidence" value="ECO:0007669"/>
    <property type="project" value="InterPro"/>
</dbReference>
<keyword evidence="8" id="KW-1185">Reference proteome</keyword>
<dbReference type="Pfam" id="PF00990">
    <property type="entry name" value="GGDEF"/>
    <property type="match status" value="1"/>
</dbReference>
<keyword evidence="3" id="KW-0597">Phosphoprotein</keyword>
<dbReference type="SUPFAM" id="SSF141868">
    <property type="entry name" value="EAL domain-like"/>
    <property type="match status" value="1"/>
</dbReference>
<dbReference type="InterPro" id="IPR029016">
    <property type="entry name" value="GAF-like_dom_sf"/>
</dbReference>
<dbReference type="RefSeq" id="WP_086435280.1">
    <property type="nucleotide sequence ID" value="NZ_FXWH01000003.1"/>
</dbReference>
<dbReference type="InterPro" id="IPR050706">
    <property type="entry name" value="Cyclic-di-GMP_PDE-like"/>
</dbReference>
<dbReference type="Pfam" id="PF01590">
    <property type="entry name" value="GAF"/>
    <property type="match status" value="1"/>
</dbReference>
<dbReference type="InterPro" id="IPR043128">
    <property type="entry name" value="Rev_trsase/Diguanyl_cyclase"/>
</dbReference>
<dbReference type="PROSITE" id="PS50110">
    <property type="entry name" value="RESPONSE_REGULATORY"/>
    <property type="match status" value="1"/>
</dbReference>
<dbReference type="CDD" id="cd01949">
    <property type="entry name" value="GGDEF"/>
    <property type="match status" value="1"/>
</dbReference>
<evidence type="ECO:0000256" key="2">
    <source>
        <dbReference type="ARBA" id="ARBA00022777"/>
    </source>
</evidence>
<dbReference type="PANTHER" id="PTHR33121:SF71">
    <property type="entry name" value="OXYGEN SENSOR PROTEIN DOSP"/>
    <property type="match status" value="1"/>
</dbReference>
<name>A0A1Y6G228_9GAMM</name>
<dbReference type="InterPro" id="IPR001789">
    <property type="entry name" value="Sig_transdc_resp-reg_receiver"/>
</dbReference>
<dbReference type="InterPro" id="IPR001633">
    <property type="entry name" value="EAL_dom"/>
</dbReference>
<keyword evidence="1" id="KW-0808">Transferase</keyword>
<evidence type="ECO:0000313" key="8">
    <source>
        <dbReference type="Proteomes" id="UP000194450"/>
    </source>
</evidence>
<dbReference type="InterPro" id="IPR000160">
    <property type="entry name" value="GGDEF_dom"/>
</dbReference>
<dbReference type="PROSITE" id="PS50887">
    <property type="entry name" value="GGDEF"/>
    <property type="match status" value="1"/>
</dbReference>
<dbReference type="AlphaFoldDB" id="A0A1Y6G228"/>
<gene>
    <name evidence="7" type="ORF">SAMN06297229_2142</name>
</gene>
<feature type="domain" description="EAL" evidence="5">
    <location>
        <begin position="145"/>
        <end position="410"/>
    </location>
</feature>
<dbReference type="InterPro" id="IPR003018">
    <property type="entry name" value="GAF"/>
</dbReference>
<organism evidence="7 8">
    <name type="scientific">Pseudidiomarina planktonica</name>
    <dbReference type="NCBI Taxonomy" id="1323738"/>
    <lineage>
        <taxon>Bacteria</taxon>
        <taxon>Pseudomonadati</taxon>
        <taxon>Pseudomonadota</taxon>
        <taxon>Gammaproteobacteria</taxon>
        <taxon>Alteromonadales</taxon>
        <taxon>Idiomarinaceae</taxon>
        <taxon>Pseudidiomarina</taxon>
    </lineage>
</organism>
<dbReference type="NCBIfam" id="TIGR00254">
    <property type="entry name" value="GGDEF"/>
    <property type="match status" value="1"/>
</dbReference>
<dbReference type="SUPFAM" id="SSF55073">
    <property type="entry name" value="Nucleotide cyclase"/>
    <property type="match status" value="1"/>
</dbReference>
<feature type="modified residue" description="4-aspartylphosphate" evidence="3">
    <location>
        <position position="54"/>
    </location>
</feature>
<dbReference type="Gene3D" id="3.30.70.270">
    <property type="match status" value="1"/>
</dbReference>
<dbReference type="GO" id="GO:0071111">
    <property type="term" value="F:cyclic-guanylate-specific phosphodiesterase activity"/>
    <property type="evidence" value="ECO:0007669"/>
    <property type="project" value="InterPro"/>
</dbReference>
<dbReference type="Proteomes" id="UP000194450">
    <property type="component" value="Unassembled WGS sequence"/>
</dbReference>
<dbReference type="InterPro" id="IPR029787">
    <property type="entry name" value="Nucleotide_cyclase"/>
</dbReference>
<dbReference type="Pfam" id="PF00072">
    <property type="entry name" value="Response_reg"/>
    <property type="match status" value="1"/>
</dbReference>
<dbReference type="SMART" id="SM00052">
    <property type="entry name" value="EAL"/>
    <property type="match status" value="1"/>
</dbReference>
<dbReference type="SUPFAM" id="SSF52172">
    <property type="entry name" value="CheY-like"/>
    <property type="match status" value="1"/>
</dbReference>
<dbReference type="PANTHER" id="PTHR33121">
    <property type="entry name" value="CYCLIC DI-GMP PHOSPHODIESTERASE PDEF"/>
    <property type="match status" value="1"/>
</dbReference>
<dbReference type="SMART" id="SM00448">
    <property type="entry name" value="REC"/>
    <property type="match status" value="1"/>
</dbReference>
<dbReference type="GO" id="GO:0016301">
    <property type="term" value="F:kinase activity"/>
    <property type="evidence" value="ECO:0007669"/>
    <property type="project" value="UniProtKB-KW"/>
</dbReference>
<dbReference type="EMBL" id="FXWH01000003">
    <property type="protein sequence ID" value="SMQ80376.1"/>
    <property type="molecule type" value="Genomic_DNA"/>
</dbReference>
<evidence type="ECO:0000313" key="7">
    <source>
        <dbReference type="EMBL" id="SMQ80376.1"/>
    </source>
</evidence>
<dbReference type="SMART" id="SM00267">
    <property type="entry name" value="GGDEF"/>
    <property type="match status" value="1"/>
</dbReference>
<evidence type="ECO:0000259" key="5">
    <source>
        <dbReference type="PROSITE" id="PS50883"/>
    </source>
</evidence>